<accession>A0AAX4IYE0</accession>
<dbReference type="RefSeq" id="XP_062785307.1">
    <property type="nucleotide sequence ID" value="XM_062929256.1"/>
</dbReference>
<dbReference type="AlphaFoldDB" id="A0AAX4IYE0"/>
<gene>
    <name evidence="1" type="ORF">CDEST_13100</name>
</gene>
<dbReference type="GeneID" id="87949600"/>
<evidence type="ECO:0000313" key="1">
    <source>
        <dbReference type="EMBL" id="WQF88086.1"/>
    </source>
</evidence>
<dbReference type="KEGG" id="cdet:87949600"/>
<organism evidence="1 2">
    <name type="scientific">Colletotrichum destructivum</name>
    <dbReference type="NCBI Taxonomy" id="34406"/>
    <lineage>
        <taxon>Eukaryota</taxon>
        <taxon>Fungi</taxon>
        <taxon>Dikarya</taxon>
        <taxon>Ascomycota</taxon>
        <taxon>Pezizomycotina</taxon>
        <taxon>Sordariomycetes</taxon>
        <taxon>Hypocreomycetidae</taxon>
        <taxon>Glomerellales</taxon>
        <taxon>Glomerellaceae</taxon>
        <taxon>Colletotrichum</taxon>
        <taxon>Colletotrichum destructivum species complex</taxon>
    </lineage>
</organism>
<keyword evidence="2" id="KW-1185">Reference proteome</keyword>
<name>A0AAX4IYE0_9PEZI</name>
<protein>
    <submittedName>
        <fullName evidence="1">Uncharacterized protein</fullName>
    </submittedName>
</protein>
<dbReference type="Proteomes" id="UP001322277">
    <property type="component" value="Chromosome 9"/>
</dbReference>
<dbReference type="EMBL" id="CP137313">
    <property type="protein sequence ID" value="WQF88086.1"/>
    <property type="molecule type" value="Genomic_DNA"/>
</dbReference>
<proteinExistence type="predicted"/>
<evidence type="ECO:0000313" key="2">
    <source>
        <dbReference type="Proteomes" id="UP001322277"/>
    </source>
</evidence>
<sequence length="73" mass="8153">MPNASEHQCCLQSRGWLKWPCGCSVTACITIFSTTKSLQSSCSRQVRGSARQSPRKCSATCQRRPSRRGPFLF</sequence>
<reference evidence="2" key="1">
    <citation type="journal article" date="2023" name="bioRxiv">
        <title>Complete genome of the Medicago anthracnose fungus, Colletotrichum destructivum, reveals a mini-chromosome-like region within a core chromosome.</title>
        <authorList>
            <person name="Lapalu N."/>
            <person name="Simon A."/>
            <person name="Lu A."/>
            <person name="Plaumann P.-L."/>
            <person name="Amselem J."/>
            <person name="Pigne S."/>
            <person name="Auger A."/>
            <person name="Koch C."/>
            <person name="Dallery J.-F."/>
            <person name="O'Connell R.J."/>
        </authorList>
    </citation>
    <scope>NUCLEOTIDE SEQUENCE [LARGE SCALE GENOMIC DNA]</scope>
    <source>
        <strain evidence="2">CBS 520.97</strain>
    </source>
</reference>